<evidence type="ECO:0000256" key="7">
    <source>
        <dbReference type="ARBA" id="ARBA00038929"/>
    </source>
</evidence>
<evidence type="ECO:0000256" key="4">
    <source>
        <dbReference type="ARBA" id="ARBA00023295"/>
    </source>
</evidence>
<dbReference type="GO" id="GO:0009251">
    <property type="term" value="P:glucan catabolic process"/>
    <property type="evidence" value="ECO:0007669"/>
    <property type="project" value="TreeGrafter"/>
</dbReference>
<keyword evidence="4" id="KW-0326">Glycosidase</keyword>
<evidence type="ECO:0000256" key="2">
    <source>
        <dbReference type="ARBA" id="ARBA00022801"/>
    </source>
</evidence>
<dbReference type="SUPFAM" id="SSF51445">
    <property type="entry name" value="(Trans)glycosidases"/>
    <property type="match status" value="1"/>
</dbReference>
<sequence>MPDPGEDPSGTQSRTGLATNATSKECDPNGFDDQINSGLILAVILGSVFGTRYNKNKLVDGSEDHTLAGSGGASTGKGGKLWGVGGDTIKTEDGHSFLYNNTFGGTWVLISFNDTARAQGDQPLLEETWDYLNNQMLGVNLGGWLVLELFIMPSLSEPYTNSAHPVVDEWTLCETLGTKAASTIENHYKTFIIKQDFGDIASAGLNWVRLPRLTLPVAWWMIETWGNELFVTGVSFKYFLKAITWACEYGLRINLDLHACPGSQNSWNHLGKLGKISFLRGTMGITNAQRTLNYDRTVTQFISQSQCKHVILMFPVLNEAQTGIIGVGAMRSGYYQVYQMLQNIGGTGTGNGPFMAIHKGFIGSNSRNGSLQGSDRFALDTHTHFCFSNQNTDTVAMNSLKPCQQSASSANSTSAGFGLSISGKFL</sequence>
<name>A0A0L0UXA4_9BASI</name>
<dbReference type="EC" id="3.2.1.58" evidence="7"/>
<comment type="similarity">
    <text evidence="1">Belongs to the glycosyl hydrolase 5 (cellulase A) family.</text>
</comment>
<dbReference type="AlphaFoldDB" id="A0A0L0UXA4"/>
<accession>A0A0L0UXA4</accession>
<keyword evidence="10" id="KW-1185">Reference proteome</keyword>
<evidence type="ECO:0000256" key="1">
    <source>
        <dbReference type="ARBA" id="ARBA00005641"/>
    </source>
</evidence>
<dbReference type="STRING" id="1165861.A0A0L0UXA4"/>
<comment type="caution">
    <text evidence="9">The sequence shown here is derived from an EMBL/GenBank/DDBJ whole genome shotgun (WGS) entry which is preliminary data.</text>
</comment>
<keyword evidence="5" id="KW-0961">Cell wall biogenesis/degradation</keyword>
<dbReference type="EMBL" id="AJIL01000208">
    <property type="protein sequence ID" value="KNE91374.1"/>
    <property type="molecule type" value="Genomic_DNA"/>
</dbReference>
<organism evidence="9 10">
    <name type="scientific">Puccinia striiformis f. sp. tritici PST-78</name>
    <dbReference type="NCBI Taxonomy" id="1165861"/>
    <lineage>
        <taxon>Eukaryota</taxon>
        <taxon>Fungi</taxon>
        <taxon>Dikarya</taxon>
        <taxon>Basidiomycota</taxon>
        <taxon>Pucciniomycotina</taxon>
        <taxon>Pucciniomycetes</taxon>
        <taxon>Pucciniales</taxon>
        <taxon>Pucciniaceae</taxon>
        <taxon>Puccinia</taxon>
    </lineage>
</organism>
<reference evidence="10" key="1">
    <citation type="submission" date="2014-03" db="EMBL/GenBank/DDBJ databases">
        <title>The Genome Sequence of Puccinia striiformis f. sp. tritici PST-78.</title>
        <authorList>
            <consortium name="The Broad Institute Genome Sequencing Platform"/>
            <person name="Cuomo C."/>
            <person name="Hulbert S."/>
            <person name="Chen X."/>
            <person name="Walker B."/>
            <person name="Young S.K."/>
            <person name="Zeng Q."/>
            <person name="Gargeya S."/>
            <person name="Fitzgerald M."/>
            <person name="Haas B."/>
            <person name="Abouelleil A."/>
            <person name="Alvarado L."/>
            <person name="Arachchi H.M."/>
            <person name="Berlin A.M."/>
            <person name="Chapman S.B."/>
            <person name="Goldberg J."/>
            <person name="Griggs A."/>
            <person name="Gujja S."/>
            <person name="Hansen M."/>
            <person name="Howarth C."/>
            <person name="Imamovic A."/>
            <person name="Larimer J."/>
            <person name="McCowan C."/>
            <person name="Montmayeur A."/>
            <person name="Murphy C."/>
            <person name="Neiman D."/>
            <person name="Pearson M."/>
            <person name="Priest M."/>
            <person name="Roberts A."/>
            <person name="Saif S."/>
            <person name="Shea T."/>
            <person name="Sisk P."/>
            <person name="Sykes S."/>
            <person name="Wortman J."/>
            <person name="Nusbaum C."/>
            <person name="Birren B."/>
        </authorList>
    </citation>
    <scope>NUCLEOTIDE SEQUENCE [LARGE SCALE GENOMIC DNA]</scope>
    <source>
        <strain evidence="10">race PST-78</strain>
    </source>
</reference>
<feature type="region of interest" description="Disordered" evidence="8">
    <location>
        <begin position="1"/>
        <end position="29"/>
    </location>
</feature>
<evidence type="ECO:0000313" key="10">
    <source>
        <dbReference type="Proteomes" id="UP000054564"/>
    </source>
</evidence>
<keyword evidence="2" id="KW-0378">Hydrolase</keyword>
<proteinExistence type="inferred from homology"/>
<comment type="catalytic activity">
    <reaction evidence="6">
        <text>Successive hydrolysis of beta-D-glucose units from the non-reducing ends of (1-&gt;3)-beta-D-glucans, releasing alpha-glucose.</text>
        <dbReference type="EC" id="3.2.1.58"/>
    </reaction>
</comment>
<gene>
    <name evidence="9" type="ORF">PSTG_15239</name>
</gene>
<evidence type="ECO:0000313" key="9">
    <source>
        <dbReference type="EMBL" id="KNE91374.1"/>
    </source>
</evidence>
<dbReference type="Proteomes" id="UP000054564">
    <property type="component" value="Unassembled WGS sequence"/>
</dbReference>
<dbReference type="InterPro" id="IPR050386">
    <property type="entry name" value="Glycosyl_hydrolase_5"/>
</dbReference>
<evidence type="ECO:0000256" key="5">
    <source>
        <dbReference type="ARBA" id="ARBA00023316"/>
    </source>
</evidence>
<dbReference type="PANTHER" id="PTHR31297">
    <property type="entry name" value="GLUCAN ENDO-1,6-BETA-GLUCOSIDASE B"/>
    <property type="match status" value="1"/>
</dbReference>
<dbReference type="GO" id="GO:0071555">
    <property type="term" value="P:cell wall organization"/>
    <property type="evidence" value="ECO:0007669"/>
    <property type="project" value="UniProtKB-KW"/>
</dbReference>
<protein>
    <recommendedName>
        <fullName evidence="7">glucan 1,3-beta-glucosidase</fullName>
        <ecNumber evidence="7">3.2.1.58</ecNumber>
    </recommendedName>
</protein>
<dbReference type="Gene3D" id="3.20.20.80">
    <property type="entry name" value="Glycosidases"/>
    <property type="match status" value="1"/>
</dbReference>
<evidence type="ECO:0000256" key="8">
    <source>
        <dbReference type="SAM" id="MobiDB-lite"/>
    </source>
</evidence>
<evidence type="ECO:0000256" key="6">
    <source>
        <dbReference type="ARBA" id="ARBA00036824"/>
    </source>
</evidence>
<dbReference type="GO" id="GO:0005576">
    <property type="term" value="C:extracellular region"/>
    <property type="evidence" value="ECO:0007669"/>
    <property type="project" value="TreeGrafter"/>
</dbReference>
<keyword evidence="3" id="KW-0325">Glycoprotein</keyword>
<evidence type="ECO:0000256" key="3">
    <source>
        <dbReference type="ARBA" id="ARBA00023180"/>
    </source>
</evidence>
<dbReference type="InterPro" id="IPR017853">
    <property type="entry name" value="GH"/>
</dbReference>
<dbReference type="GO" id="GO:0004338">
    <property type="term" value="F:glucan exo-1,3-beta-glucosidase activity"/>
    <property type="evidence" value="ECO:0007669"/>
    <property type="project" value="UniProtKB-EC"/>
</dbReference>
<dbReference type="GO" id="GO:0009986">
    <property type="term" value="C:cell surface"/>
    <property type="evidence" value="ECO:0007669"/>
    <property type="project" value="TreeGrafter"/>
</dbReference>
<feature type="compositionally biased region" description="Polar residues" evidence="8">
    <location>
        <begin position="9"/>
        <end position="23"/>
    </location>
</feature>
<dbReference type="PANTHER" id="PTHR31297:SF34">
    <property type="entry name" value="GLUCAN 1,3-BETA-GLUCOSIDASE 2"/>
    <property type="match status" value="1"/>
</dbReference>
<dbReference type="OrthoDB" id="62120at2759"/>